<dbReference type="InterPro" id="IPR050595">
    <property type="entry name" value="Bact_response_regulator"/>
</dbReference>
<dbReference type="InterPro" id="IPR001789">
    <property type="entry name" value="Sig_transdc_resp-reg_receiver"/>
</dbReference>
<dbReference type="Proteomes" id="UP000689967">
    <property type="component" value="Unassembled WGS sequence"/>
</dbReference>
<evidence type="ECO:0000259" key="3">
    <source>
        <dbReference type="PROSITE" id="PS50110"/>
    </source>
</evidence>
<proteinExistence type="predicted"/>
<feature type="modified residue" description="4-aspartylphosphate" evidence="2">
    <location>
        <position position="61"/>
    </location>
</feature>
<dbReference type="EMBL" id="JAERQM010000001">
    <property type="protein sequence ID" value="MBU8542283.1"/>
    <property type="molecule type" value="Genomic_DNA"/>
</dbReference>
<dbReference type="PANTHER" id="PTHR44591:SF3">
    <property type="entry name" value="RESPONSE REGULATORY DOMAIN-CONTAINING PROTEIN"/>
    <property type="match status" value="1"/>
</dbReference>
<dbReference type="PROSITE" id="PS50110">
    <property type="entry name" value="RESPONSE_REGULATORY"/>
    <property type="match status" value="1"/>
</dbReference>
<evidence type="ECO:0000313" key="4">
    <source>
        <dbReference type="EMBL" id="MBU8542283.1"/>
    </source>
</evidence>
<dbReference type="RefSeq" id="WP_216872634.1">
    <property type="nucleotide sequence ID" value="NZ_JAERQM010000001.1"/>
</dbReference>
<sequence>MSAPVDQAAVRQCLVVDDSRVVRKAARRFMEGFGFTVREAGDGSEALTACRELLPELVLLDWNMPVMDGLSFLRAARAEFGRDHPVVVLCTTEIAFERIVEALEAGAQEYVMKPFDAEILGSKLTQLGLLQAAAA</sequence>
<evidence type="ECO:0000313" key="5">
    <source>
        <dbReference type="Proteomes" id="UP000689967"/>
    </source>
</evidence>
<accession>A0ABS6H0T9</accession>
<evidence type="ECO:0000256" key="1">
    <source>
        <dbReference type="ARBA" id="ARBA00022553"/>
    </source>
</evidence>
<gene>
    <name evidence="4" type="ORF">JJQ90_01115</name>
</gene>
<comment type="caution">
    <text evidence="4">The sequence shown here is derived from an EMBL/GenBank/DDBJ whole genome shotgun (WGS) entry which is preliminary data.</text>
</comment>
<dbReference type="PANTHER" id="PTHR44591">
    <property type="entry name" value="STRESS RESPONSE REGULATOR PROTEIN 1"/>
    <property type="match status" value="1"/>
</dbReference>
<reference evidence="4 5" key="1">
    <citation type="submission" date="2021-01" db="EMBL/GenBank/DDBJ databases">
        <title>Roseomonas sp. nov, a bacterium isolated from an oil production mixture in Yumen Oilfield.</title>
        <authorList>
            <person name="Wu D."/>
        </authorList>
    </citation>
    <scope>NUCLEOTIDE SEQUENCE [LARGE SCALE GENOMIC DNA]</scope>
    <source>
        <strain evidence="4 5">ROY-5-3</strain>
    </source>
</reference>
<keyword evidence="1 2" id="KW-0597">Phosphoprotein</keyword>
<protein>
    <submittedName>
        <fullName evidence="4">Response regulator</fullName>
    </submittedName>
</protein>
<evidence type="ECO:0000256" key="2">
    <source>
        <dbReference type="PROSITE-ProRule" id="PRU00169"/>
    </source>
</evidence>
<keyword evidence="5" id="KW-1185">Reference proteome</keyword>
<name>A0ABS6H0T9_9PROT</name>
<organism evidence="4 5">
    <name type="scientific">Falsiroseomonas oleicola</name>
    <dbReference type="NCBI Taxonomy" id="2801474"/>
    <lineage>
        <taxon>Bacteria</taxon>
        <taxon>Pseudomonadati</taxon>
        <taxon>Pseudomonadota</taxon>
        <taxon>Alphaproteobacteria</taxon>
        <taxon>Acetobacterales</taxon>
        <taxon>Roseomonadaceae</taxon>
        <taxon>Falsiroseomonas</taxon>
    </lineage>
</organism>
<feature type="domain" description="Response regulatory" evidence="3">
    <location>
        <begin position="12"/>
        <end position="128"/>
    </location>
</feature>
<dbReference type="Pfam" id="PF00072">
    <property type="entry name" value="Response_reg"/>
    <property type="match status" value="1"/>
</dbReference>
<dbReference type="SMART" id="SM00448">
    <property type="entry name" value="REC"/>
    <property type="match status" value="1"/>
</dbReference>